<feature type="domain" description="Endoplasmic reticulum vesicle transporter C-terminal" evidence="1">
    <location>
        <begin position="3"/>
        <end position="61"/>
    </location>
</feature>
<comment type="caution">
    <text evidence="2">The sequence shown here is derived from an EMBL/GenBank/DDBJ whole genome shotgun (WGS) entry which is preliminary data.</text>
</comment>
<feature type="non-terminal residue" evidence="2">
    <location>
        <position position="1"/>
    </location>
</feature>
<proteinExistence type="predicted"/>
<feature type="non-terminal residue" evidence="2">
    <location>
        <position position="61"/>
    </location>
</feature>
<evidence type="ECO:0000313" key="2">
    <source>
        <dbReference type="EMBL" id="GFD56955.1"/>
    </source>
</evidence>
<dbReference type="AlphaFoldDB" id="A0A699XAQ5"/>
<organism evidence="2">
    <name type="scientific">Tanacetum cinerariifolium</name>
    <name type="common">Dalmatian daisy</name>
    <name type="synonym">Chrysanthemum cinerariifolium</name>
    <dbReference type="NCBI Taxonomy" id="118510"/>
    <lineage>
        <taxon>Eukaryota</taxon>
        <taxon>Viridiplantae</taxon>
        <taxon>Streptophyta</taxon>
        <taxon>Embryophyta</taxon>
        <taxon>Tracheophyta</taxon>
        <taxon>Spermatophyta</taxon>
        <taxon>Magnoliopsida</taxon>
        <taxon>eudicotyledons</taxon>
        <taxon>Gunneridae</taxon>
        <taxon>Pentapetalae</taxon>
        <taxon>asterids</taxon>
        <taxon>campanulids</taxon>
        <taxon>Asterales</taxon>
        <taxon>Asteraceae</taxon>
        <taxon>Asteroideae</taxon>
        <taxon>Anthemideae</taxon>
        <taxon>Anthemidinae</taxon>
        <taxon>Tanacetum</taxon>
    </lineage>
</organism>
<sequence>GSCFGAQAKEEDCCNSCEEVREAYRAKGWALSDPDSIDQCKREGFLQSIKDEAGEGCNIYG</sequence>
<dbReference type="Pfam" id="PF07970">
    <property type="entry name" value="COPIIcoated_ERV"/>
    <property type="match status" value="1"/>
</dbReference>
<evidence type="ECO:0000259" key="1">
    <source>
        <dbReference type="Pfam" id="PF07970"/>
    </source>
</evidence>
<reference evidence="2" key="1">
    <citation type="journal article" date="2019" name="Sci. Rep.">
        <title>Draft genome of Tanacetum cinerariifolium, the natural source of mosquito coil.</title>
        <authorList>
            <person name="Yamashiro T."/>
            <person name="Shiraishi A."/>
            <person name="Satake H."/>
            <person name="Nakayama K."/>
        </authorList>
    </citation>
    <scope>NUCLEOTIDE SEQUENCE</scope>
</reference>
<dbReference type="InterPro" id="IPR012936">
    <property type="entry name" value="Erv_C"/>
</dbReference>
<accession>A0A699XAQ5</accession>
<name>A0A699XAQ5_TANCI</name>
<dbReference type="EMBL" id="BKCJ011835290">
    <property type="protein sequence ID" value="GFD56955.1"/>
    <property type="molecule type" value="Genomic_DNA"/>
</dbReference>
<protein>
    <submittedName>
        <fullName evidence="2">Endoplasmic reticulum-Golgi intermediate compartment protein 3</fullName>
    </submittedName>
</protein>
<gene>
    <name evidence="2" type="ORF">Tci_928924</name>
</gene>